<feature type="transmembrane region" description="Helical" evidence="5">
    <location>
        <begin position="112"/>
        <end position="130"/>
    </location>
</feature>
<reference evidence="6 7" key="1">
    <citation type="submission" date="2016-10" db="EMBL/GenBank/DDBJ databases">
        <authorList>
            <person name="de Groot N.N."/>
        </authorList>
    </citation>
    <scope>NUCLEOTIDE SEQUENCE [LARGE SCALE GENOMIC DNA]</scope>
    <source>
        <strain evidence="6 7">DSM 18979</strain>
    </source>
</reference>
<evidence type="ECO:0000256" key="3">
    <source>
        <dbReference type="ARBA" id="ARBA00022989"/>
    </source>
</evidence>
<evidence type="ECO:0000256" key="5">
    <source>
        <dbReference type="SAM" id="Phobius"/>
    </source>
</evidence>
<feature type="transmembrane region" description="Helical" evidence="5">
    <location>
        <begin position="74"/>
        <end position="92"/>
    </location>
</feature>
<dbReference type="GO" id="GO:0016020">
    <property type="term" value="C:membrane"/>
    <property type="evidence" value="ECO:0007669"/>
    <property type="project" value="UniProtKB-SubCell"/>
</dbReference>
<feature type="transmembrane region" description="Helical" evidence="5">
    <location>
        <begin position="37"/>
        <end position="62"/>
    </location>
</feature>
<feature type="transmembrane region" description="Helical" evidence="5">
    <location>
        <begin position="160"/>
        <end position="176"/>
    </location>
</feature>
<evidence type="ECO:0000256" key="1">
    <source>
        <dbReference type="ARBA" id="ARBA00004141"/>
    </source>
</evidence>
<sequence>MKKTLIPLVAVLFILIYKPFNLDFNQSLIMASFILTIFAWIIGMPNKIISSSFLLLIFILFGNTPVEKIISFPLSANFLLIVFSFVFSQGVINSNLAEKLFQPFITKYARNVYQLIFTMAALIMILVFIIPQPFSRVILMSVIYQQYFESIKLHIKTRQVLMFALFSMNIIVHTFYKRGDIILNNVILAIANVQMSEIQWMKYLMVPGMAMLLLALTIFIIAFNKELKLFKPGRLQAEKISLTKDDKINLAIISITMILWATESIHGISGAIVVLIGTGIMYFRKIVGLKDFKSINIEILVFLTAAFSIGTVMVGSGIADQVFNGFTALVPNELSLKLIFIIVLSTMVMHMMLGSNVTTVSVAIPSFISILGNGVSAVVIMFLVFLSTVSHYLLPFHNSLLVVGEGNNYFTNKIVFKFGVLSTILTLVSIFLFFVPWWKFVGLI</sequence>
<dbReference type="Proteomes" id="UP000199568">
    <property type="component" value="Unassembled WGS sequence"/>
</dbReference>
<evidence type="ECO:0000256" key="2">
    <source>
        <dbReference type="ARBA" id="ARBA00022692"/>
    </source>
</evidence>
<dbReference type="InterPro" id="IPR001898">
    <property type="entry name" value="SLC13A/DASS"/>
</dbReference>
<protein>
    <submittedName>
        <fullName evidence="6">Di-and tricarboxylate transporter</fullName>
    </submittedName>
</protein>
<feature type="transmembrane region" description="Helical" evidence="5">
    <location>
        <begin position="203"/>
        <end position="224"/>
    </location>
</feature>
<evidence type="ECO:0000313" key="6">
    <source>
        <dbReference type="EMBL" id="SET66016.1"/>
    </source>
</evidence>
<feature type="transmembrane region" description="Helical" evidence="5">
    <location>
        <begin position="370"/>
        <end position="394"/>
    </location>
</feature>
<keyword evidence="3 5" id="KW-1133">Transmembrane helix</keyword>
<feature type="transmembrane region" description="Helical" evidence="5">
    <location>
        <begin position="338"/>
        <end position="358"/>
    </location>
</feature>
<organism evidence="6 7">
    <name type="scientific">Natronincola peptidivorans</name>
    <dbReference type="NCBI Taxonomy" id="426128"/>
    <lineage>
        <taxon>Bacteria</taxon>
        <taxon>Bacillati</taxon>
        <taxon>Bacillota</taxon>
        <taxon>Clostridia</taxon>
        <taxon>Peptostreptococcales</taxon>
        <taxon>Natronincolaceae</taxon>
        <taxon>Natronincola</taxon>
    </lineage>
</organism>
<dbReference type="EMBL" id="FOHU01000018">
    <property type="protein sequence ID" value="SET66016.1"/>
    <property type="molecule type" value="Genomic_DNA"/>
</dbReference>
<proteinExistence type="predicted"/>
<dbReference type="RefSeq" id="WP_170834845.1">
    <property type="nucleotide sequence ID" value="NZ_FOHU01000018.1"/>
</dbReference>
<keyword evidence="7" id="KW-1185">Reference proteome</keyword>
<evidence type="ECO:0000256" key="4">
    <source>
        <dbReference type="ARBA" id="ARBA00023136"/>
    </source>
</evidence>
<evidence type="ECO:0000313" key="7">
    <source>
        <dbReference type="Proteomes" id="UP000199568"/>
    </source>
</evidence>
<keyword evidence="2 5" id="KW-0812">Transmembrane</keyword>
<name>A0A1I0G5J2_9FIRM</name>
<keyword evidence="4 5" id="KW-0472">Membrane</keyword>
<feature type="transmembrane region" description="Helical" evidence="5">
    <location>
        <begin position="299"/>
        <end position="318"/>
    </location>
</feature>
<feature type="transmembrane region" description="Helical" evidence="5">
    <location>
        <begin position="268"/>
        <end position="287"/>
    </location>
</feature>
<gene>
    <name evidence="6" type="ORF">SAMN05660297_03067</name>
</gene>
<dbReference type="GO" id="GO:0022857">
    <property type="term" value="F:transmembrane transporter activity"/>
    <property type="evidence" value="ECO:0007669"/>
    <property type="project" value="InterPro"/>
</dbReference>
<feature type="transmembrane region" description="Helical" evidence="5">
    <location>
        <begin position="414"/>
        <end position="438"/>
    </location>
</feature>
<dbReference type="Pfam" id="PF00939">
    <property type="entry name" value="Na_sulph_symp"/>
    <property type="match status" value="1"/>
</dbReference>
<comment type="subcellular location">
    <subcellularLocation>
        <location evidence="1">Membrane</location>
        <topology evidence="1">Multi-pass membrane protein</topology>
    </subcellularLocation>
</comment>
<dbReference type="STRING" id="426128.SAMN05660297_03067"/>
<accession>A0A1I0G5J2</accession>
<dbReference type="AlphaFoldDB" id="A0A1I0G5J2"/>